<organism evidence="6 7">
    <name type="scientific">Clostridium tetani</name>
    <dbReference type="NCBI Taxonomy" id="1513"/>
    <lineage>
        <taxon>Bacteria</taxon>
        <taxon>Bacillati</taxon>
        <taxon>Bacillota</taxon>
        <taxon>Clostridia</taxon>
        <taxon>Eubacteriales</taxon>
        <taxon>Clostridiaceae</taxon>
        <taxon>Clostridium</taxon>
    </lineage>
</organism>
<dbReference type="Proteomes" id="UP001321763">
    <property type="component" value="Plasmid pKHSU-234311-028-2"/>
</dbReference>
<dbReference type="GO" id="GO:0009307">
    <property type="term" value="P:DNA restriction-modification system"/>
    <property type="evidence" value="ECO:0007669"/>
    <property type="project" value="UniProtKB-KW"/>
</dbReference>
<dbReference type="AlphaFoldDB" id="A0ABC8EFU0"/>
<dbReference type="GO" id="GO:0032259">
    <property type="term" value="P:methylation"/>
    <property type="evidence" value="ECO:0007669"/>
    <property type="project" value="UniProtKB-KW"/>
</dbReference>
<proteinExistence type="predicted"/>
<evidence type="ECO:0000313" key="6">
    <source>
        <dbReference type="EMBL" id="BDR82529.1"/>
    </source>
</evidence>
<evidence type="ECO:0000256" key="4">
    <source>
        <dbReference type="ARBA" id="ARBA00022747"/>
    </source>
</evidence>
<dbReference type="EMBL" id="AP026820">
    <property type="protein sequence ID" value="BDR82529.1"/>
    <property type="molecule type" value="Genomic_DNA"/>
</dbReference>
<geneLocation type="plasmid" evidence="6 7">
    <name>pKHSU-234311-028-2</name>
</geneLocation>
<dbReference type="InterPro" id="IPR002941">
    <property type="entry name" value="DNA_methylase_N4/N6"/>
</dbReference>
<keyword evidence="2" id="KW-0808">Transferase</keyword>
<dbReference type="Gene3D" id="3.40.50.150">
    <property type="entry name" value="Vaccinia Virus protein VP39"/>
    <property type="match status" value="1"/>
</dbReference>
<protein>
    <recommendedName>
        <fullName evidence="5">DNA methylase N-4/N-6 domain-containing protein</fullName>
    </recommendedName>
</protein>
<dbReference type="Pfam" id="PF01555">
    <property type="entry name" value="N6_N4_Mtase"/>
    <property type="match status" value="1"/>
</dbReference>
<dbReference type="InterPro" id="IPR029063">
    <property type="entry name" value="SAM-dependent_MTases_sf"/>
</dbReference>
<keyword evidence="6" id="KW-0614">Plasmid</keyword>
<keyword evidence="4" id="KW-0680">Restriction system</keyword>
<reference evidence="6 7" key="1">
    <citation type="submission" date="2022-09" db="EMBL/GenBank/DDBJ databases">
        <title>complete genome sequences of Clostridium tetani str. KHSU-234311-028 isolated from soil.</title>
        <authorList>
            <person name="Sekizuka T."/>
            <person name="Shitada C."/>
            <person name="Takahashi M."/>
            <person name="Kuroda M."/>
        </authorList>
    </citation>
    <scope>NUCLEOTIDE SEQUENCE [LARGE SCALE GENOMIC DNA]</scope>
    <source>
        <strain evidence="6 7">KHSU-234311-028</strain>
        <plasmid evidence="6 7">pKHSU-234311-028-2</plasmid>
    </source>
</reference>
<keyword evidence="3" id="KW-0949">S-adenosyl-L-methionine</keyword>
<accession>A0ABC8EFU0</accession>
<keyword evidence="1" id="KW-0489">Methyltransferase</keyword>
<dbReference type="InterPro" id="IPR002295">
    <property type="entry name" value="N4/N6-MTase_EcoPI_Mod-like"/>
</dbReference>
<evidence type="ECO:0000313" key="7">
    <source>
        <dbReference type="Proteomes" id="UP001321763"/>
    </source>
</evidence>
<sequence>MINTLHRGDGMKLNIVKNIDCLEGVRNVKSKSVDLVFCDLPFGETQNSWDKIIAFDKLWSAINRVKKDNAAVCLFAKGKFVGQLMCSNLNNYRYKVVCKKRQPKGHLNAKKMPMKAHEDVLVFYDELPIYNPQKTTGHKPVHSYTKHQTDGSNYGATKIGISGGGSTERYPVDVLEFAWDTHPIHPTQKPIALCEWFIKTYTNEGMTILDLTTGYGSIPLAAVKLNRNFIAFDNGICEKKGKHHGRYWADLANERIEQFKANTADVI</sequence>
<dbReference type="SUPFAM" id="SSF53335">
    <property type="entry name" value="S-adenosyl-L-methionine-dependent methyltransferases"/>
    <property type="match status" value="1"/>
</dbReference>
<feature type="domain" description="DNA methylase N-4/N-6" evidence="5">
    <location>
        <begin position="33"/>
        <end position="233"/>
    </location>
</feature>
<gene>
    <name evidence="6" type="ORF">K234311028_p20120</name>
</gene>
<evidence type="ECO:0000259" key="5">
    <source>
        <dbReference type="Pfam" id="PF01555"/>
    </source>
</evidence>
<dbReference type="GO" id="GO:0008168">
    <property type="term" value="F:methyltransferase activity"/>
    <property type="evidence" value="ECO:0007669"/>
    <property type="project" value="UniProtKB-KW"/>
</dbReference>
<evidence type="ECO:0000256" key="3">
    <source>
        <dbReference type="ARBA" id="ARBA00022691"/>
    </source>
</evidence>
<evidence type="ECO:0000256" key="2">
    <source>
        <dbReference type="ARBA" id="ARBA00022679"/>
    </source>
</evidence>
<dbReference type="PRINTS" id="PR00506">
    <property type="entry name" value="D21N6MTFRASE"/>
</dbReference>
<name>A0ABC8EFU0_CLOTA</name>
<evidence type="ECO:0000256" key="1">
    <source>
        <dbReference type="ARBA" id="ARBA00022603"/>
    </source>
</evidence>